<evidence type="ECO:0000313" key="3">
    <source>
        <dbReference type="Proteomes" id="UP000306324"/>
    </source>
</evidence>
<dbReference type="InterPro" id="IPR027417">
    <property type="entry name" value="P-loop_NTPase"/>
</dbReference>
<evidence type="ECO:0000313" key="2">
    <source>
        <dbReference type="EMBL" id="TMQ74799.1"/>
    </source>
</evidence>
<accession>A0A5S4EHR8</accession>
<keyword evidence="3" id="KW-1185">Reference proteome</keyword>
<protein>
    <submittedName>
        <fullName evidence="2">Reticulocyte binding protein</fullName>
    </submittedName>
</protein>
<organism evidence="2 3">
    <name type="scientific">Candidatus Accumulibacter phosphatis</name>
    <dbReference type="NCBI Taxonomy" id="327160"/>
    <lineage>
        <taxon>Bacteria</taxon>
        <taxon>Pseudomonadati</taxon>
        <taxon>Pseudomonadota</taxon>
        <taxon>Betaproteobacteria</taxon>
        <taxon>Candidatus Accumulibacter</taxon>
    </lineage>
</organism>
<dbReference type="Gene3D" id="3.40.50.300">
    <property type="entry name" value="P-loop containing nucleotide triphosphate hydrolases"/>
    <property type="match status" value="1"/>
</dbReference>
<gene>
    <name evidence="2" type="ORF">ACCUM_2999</name>
</gene>
<comment type="caution">
    <text evidence="2">The sequence shown here is derived from an EMBL/GenBank/DDBJ whole genome shotgun (WGS) entry which is preliminary data.</text>
</comment>
<dbReference type="EMBL" id="SWAD01000149">
    <property type="protein sequence ID" value="TMQ74799.1"/>
    <property type="molecule type" value="Genomic_DNA"/>
</dbReference>
<proteinExistence type="predicted"/>
<dbReference type="Proteomes" id="UP000306324">
    <property type="component" value="Unassembled WGS sequence"/>
</dbReference>
<feature type="region of interest" description="Disordered" evidence="1">
    <location>
        <begin position="1409"/>
        <end position="1428"/>
    </location>
</feature>
<evidence type="ECO:0000256" key="1">
    <source>
        <dbReference type="SAM" id="MobiDB-lite"/>
    </source>
</evidence>
<name>A0A5S4EHR8_9PROT</name>
<sequence>MLPAATAGEEAAWKHDPQRETALQGLGVDELGTDEGSLARGSYRGGGLGPAHRGYAYQDLVAAYLLVRALVERFESVVIDCKAVDDDRFDDIEINASGARIRRQLKSSADTSAALSWSDFNSAGSSLRFDRLVNTMAAEGARAANEYRLSATWQPPAPSDGLAGLLVASSDSGTFPGFATKTFRLDASTLWPEDGLPALAPLRHASAGAKALSREEVVRFCERFVIEVSLPPASLDLSTPGPLEQLLLGLMSEQVGIGRYPNHDRDVVDAGALAIYVASTARTAGATLSPADIAQRLQLRMDFGRIAQAFPIDKAVLQERLSQRRHLCEAIRRGGVHLALAGPGSGKSLVLTQVAQDLRNEGFVVARHYCFLEPGDELVEQRVTTNVFFGNLLGDLDDAFKTCGLTPPQRFAAGLDALDDYLKAAADAGHRVVIIVDGLDHIARVRGASPGLSENETDIVERLATLDLPDNVALVVGSQPGEHLQALREQFAGNLVEHGIDPWARTEILDLARSYGVHASLESAHVLDEDRRVAILDCLSQRSDGNPLYARYLSRGLVEGLGSGVISDPLDWLRATPTIQGDIALYYRHLYESISNNAKAIADIVGVLEFSVNEAELREIAWPVLSDWVPEALRAMLPVLSIATGQGGLRIFHESFRRFMLEELARRGRRLSNVLSPVLAWLEARDFFADAKSYRFTLAVMRRAERQAEILQRVSTTFVQRSLQFGHPHDAIERNLELAADVAAQALNWPALVRCAELLRALDACFSPYANDWDEYWETYDALFGAEALASQLLFDGRPTISREEGLLVCERVDIAGATAPWREYLALPAPGNDTRSSYGKFDPLGSMLDEEAEALAIIRGRLRLGHARRIVRRIHENLLGSGADITSLFVRKVAKLLAAEISPQLVEQLIKRVDFTPPKRYILERRFACALLLGLADVAIEAGDTALAAARATTALAHAASPEEAMWCVEMGAPADQAVRHAETLASLSLAVLGTNGVVDAPAVSKWVASARLLARDAAAASALADARKGLQGVGWYKCWLRFTLAAAQAESAAARGATYDISAVFDELVVDTHPFTGSPRACDLYSIQNLITQSLRRALRLVSTRDDWQRAIAAISEARSGTATQLDREDSGPISAGSYFSVLLEHASTPVASPVVVETMEQELANEEKGGTYYSNHAVYRLRLARLHARTSNRPRAIDHWREASVFLLGYGFRKDIALFDVIDSVPALLSRSEQVALGALQRLQPLLSAVLRHTDGRETKRTPNAWFRALLKVNPVRAVELLCREYGRELGQTSWIVESAHEDALEELQNSADPMLLDALWETLLLEIEYENAAAEVANNRIHPLERLAATNPEYVKERFVRLCSQVFDDARHYRDDAVARLRVFAQKHGLPMPWTAPVRDKREERIRPGQSRDAAVSPLRPVQPPTFPPSPRFVDVLTTLRRLSQQQLPEESLAGLVALPLSYLISEMVDRGEELEAQRLIHFLARETPSWSFGREHPIALLGQLHDNAGHARLAAIALTFTFTASRGGGGWLNFGGRTQAPALQRAMQLDRGLTLQTLAEETARRVRSGGFSGVARHLIEQISDWGDHDIAAQAWEEAFAVLASRLPLPGLRGYFEPLGPPDAIAWSVDEALAALLLARISNASLPRKIAALSGFRRLLTAKPELFSAPLARLLARDTTVSTVQVVLQVLLETPADVSSVIASLDDLLQGYARGNAWTLSWLAEKLVERGGRPPGVRRTRARRTASSPSAGGLSLTEFADVGGVLNDLETLWPDLRAIVAHRMDAVAKDNDHFKHYLKERNEIKFGRARECIPGAIVTWPTELFLAVLDEALMGLHEHLWSQGLWNVDVEDAVACRILPYTGIHLALYASRVPRPDWDPTREAKDQLGDIVRVPDADTSYGGWIRLGLYEQSLFRADDRNYGRPDKSVLRSAAIVGTELDGTVPPQAVPAPSGDIGFWWIEISALEARMEAQHPQLIRLGDVTDWLGKNLALLPPLALRHRARLQPSEYGTPVRWLDADGTTAVVLRTWRVRDRSSDPEGHSTLGCDLLMRPDLLNVLEQAYSTWPLKELQQVRVTSVRDKFGGRREPAEVLKR</sequence>
<reference evidence="2 3" key="1">
    <citation type="submission" date="2019-04" db="EMBL/GenBank/DDBJ databases">
        <title>A novel phosphate-accumulating bacterium identified in bioreactor for phosphate removal from wastewater.</title>
        <authorList>
            <person name="Kotlyarov R.Y."/>
            <person name="Beletsky A.V."/>
            <person name="Kallistova A.Y."/>
            <person name="Dorofeev A.G."/>
            <person name="Nikolaev Y.Y."/>
            <person name="Pimenov N.V."/>
            <person name="Ravin N.V."/>
            <person name="Mardanov A.V."/>
        </authorList>
    </citation>
    <scope>NUCLEOTIDE SEQUENCE [LARGE SCALE GENOMIC DNA]</scope>
    <source>
        <strain evidence="2 3">Bin19</strain>
    </source>
</reference>
<dbReference type="SUPFAM" id="SSF52540">
    <property type="entry name" value="P-loop containing nucleoside triphosphate hydrolases"/>
    <property type="match status" value="1"/>
</dbReference>